<feature type="transmembrane region" description="Helical" evidence="5">
    <location>
        <begin position="147"/>
        <end position="168"/>
    </location>
</feature>
<keyword evidence="7" id="KW-0436">Ligase</keyword>
<name>A0A1G4Q4T0_9CAUL</name>
<feature type="transmembrane region" description="Helical" evidence="5">
    <location>
        <begin position="268"/>
        <end position="288"/>
    </location>
</feature>
<comment type="subcellular location">
    <subcellularLocation>
        <location evidence="1">Membrane</location>
        <topology evidence="1">Multi-pass membrane protein</topology>
    </subcellularLocation>
</comment>
<protein>
    <submittedName>
        <fullName evidence="7">O-antigen ligase</fullName>
    </submittedName>
</protein>
<feature type="transmembrane region" description="Helical" evidence="5">
    <location>
        <begin position="217"/>
        <end position="234"/>
    </location>
</feature>
<feature type="transmembrane region" description="Helical" evidence="5">
    <location>
        <begin position="240"/>
        <end position="256"/>
    </location>
</feature>
<feature type="transmembrane region" description="Helical" evidence="5">
    <location>
        <begin position="188"/>
        <end position="210"/>
    </location>
</feature>
<dbReference type="InterPro" id="IPR051533">
    <property type="entry name" value="WaaL-like"/>
</dbReference>
<dbReference type="EMBL" id="FMTS01000001">
    <property type="protein sequence ID" value="SCW39477.1"/>
    <property type="molecule type" value="Genomic_DNA"/>
</dbReference>
<proteinExistence type="predicted"/>
<gene>
    <name evidence="7" type="ORF">SAMN02927928_0913</name>
</gene>
<dbReference type="STRING" id="260084.SAMN02927928_0913"/>
<reference evidence="8" key="1">
    <citation type="submission" date="2016-10" db="EMBL/GenBank/DDBJ databases">
        <authorList>
            <person name="Varghese N."/>
            <person name="Submissions S."/>
        </authorList>
    </citation>
    <scope>NUCLEOTIDE SEQUENCE [LARGE SCALE GENOMIC DNA]</scope>
    <source>
        <strain evidence="8">CGMCC 1.3431</strain>
    </source>
</reference>
<keyword evidence="2 5" id="KW-0812">Transmembrane</keyword>
<keyword evidence="3 5" id="KW-1133">Transmembrane helix</keyword>
<feature type="transmembrane region" description="Helical" evidence="5">
    <location>
        <begin position="72"/>
        <end position="91"/>
    </location>
</feature>
<keyword evidence="4 5" id="KW-0472">Membrane</keyword>
<feature type="transmembrane region" description="Helical" evidence="5">
    <location>
        <begin position="48"/>
        <end position="65"/>
    </location>
</feature>
<evidence type="ECO:0000256" key="5">
    <source>
        <dbReference type="SAM" id="Phobius"/>
    </source>
</evidence>
<evidence type="ECO:0000259" key="6">
    <source>
        <dbReference type="Pfam" id="PF04932"/>
    </source>
</evidence>
<dbReference type="PANTHER" id="PTHR37422:SF13">
    <property type="entry name" value="LIPOPOLYSACCHARIDE BIOSYNTHESIS PROTEIN PA4999-RELATED"/>
    <property type="match status" value="1"/>
</dbReference>
<feature type="domain" description="O-antigen ligase-related" evidence="6">
    <location>
        <begin position="223"/>
        <end position="361"/>
    </location>
</feature>
<accession>A0A1G4Q4T0</accession>
<dbReference type="PANTHER" id="PTHR37422">
    <property type="entry name" value="TEICHURONIC ACID BIOSYNTHESIS PROTEIN TUAE"/>
    <property type="match status" value="1"/>
</dbReference>
<evidence type="ECO:0000256" key="2">
    <source>
        <dbReference type="ARBA" id="ARBA00022692"/>
    </source>
</evidence>
<evidence type="ECO:0000313" key="8">
    <source>
        <dbReference type="Proteomes" id="UP000199150"/>
    </source>
</evidence>
<dbReference type="GO" id="GO:0016874">
    <property type="term" value="F:ligase activity"/>
    <property type="evidence" value="ECO:0007669"/>
    <property type="project" value="UniProtKB-KW"/>
</dbReference>
<sequence>MTQDKLGLLSADRNKSLWRRTREGYMSWVLYGGLTIFGLWAYVSTTGLPALLLLIGLLSLGHLFRSHGSWRTFAPFIALTALLLLLGLLRSDFAEAVMRGVPLAEAYKGSQLVITGDVTITVPMVLWVIAWASIFGARSLSDARAYALFKWFAYVLTALAVVQFMEAVSHFGLRQMLSANVSKSRDNMLIVGFANTNCALLMMFWPLVMIQMARGKPVTVAVTAVALIAAGFASDTNAQLLALAASAAVFFAVKYWPRALKGLAPERVMAVLSLIPMLLFPAIIYGLMQSGLAQKIKTDLLPSWAARIDIWTFAVSRALEKPIWGWGYETSRRFDPMIPNHPHDMALQAWLELGLPGLVLLAAFWFWLFWSMDVRGEVVEEEARADGLRALDHKSHAPAEGNLALRFRPYLMAQATCFLVIGTISYGLWRAWFYCLGAFAVMAAILAVKAARQSIKLRI</sequence>
<feature type="transmembrane region" description="Helical" evidence="5">
    <location>
        <begin position="111"/>
        <end position="135"/>
    </location>
</feature>
<evidence type="ECO:0000256" key="1">
    <source>
        <dbReference type="ARBA" id="ARBA00004141"/>
    </source>
</evidence>
<dbReference type="RefSeq" id="WP_170828184.1">
    <property type="nucleotide sequence ID" value="NZ_CBCRYE010000001.1"/>
</dbReference>
<dbReference type="Pfam" id="PF04932">
    <property type="entry name" value="Wzy_C"/>
    <property type="match status" value="1"/>
</dbReference>
<evidence type="ECO:0000256" key="4">
    <source>
        <dbReference type="ARBA" id="ARBA00023136"/>
    </source>
</evidence>
<feature type="transmembrane region" description="Helical" evidence="5">
    <location>
        <begin position="349"/>
        <end position="370"/>
    </location>
</feature>
<feature type="transmembrane region" description="Helical" evidence="5">
    <location>
        <begin position="431"/>
        <end position="451"/>
    </location>
</feature>
<dbReference type="InterPro" id="IPR007016">
    <property type="entry name" value="O-antigen_ligase-rel_domated"/>
</dbReference>
<dbReference type="GO" id="GO:0016020">
    <property type="term" value="C:membrane"/>
    <property type="evidence" value="ECO:0007669"/>
    <property type="project" value="UniProtKB-SubCell"/>
</dbReference>
<dbReference type="AlphaFoldDB" id="A0A1G4Q4T0"/>
<organism evidence="7 8">
    <name type="scientific">Asticcacaulis taihuensis</name>
    <dbReference type="NCBI Taxonomy" id="260084"/>
    <lineage>
        <taxon>Bacteria</taxon>
        <taxon>Pseudomonadati</taxon>
        <taxon>Pseudomonadota</taxon>
        <taxon>Alphaproteobacteria</taxon>
        <taxon>Caulobacterales</taxon>
        <taxon>Caulobacteraceae</taxon>
        <taxon>Asticcacaulis</taxon>
    </lineage>
</organism>
<dbReference type="Proteomes" id="UP000199150">
    <property type="component" value="Unassembled WGS sequence"/>
</dbReference>
<keyword evidence="8" id="KW-1185">Reference proteome</keyword>
<evidence type="ECO:0000313" key="7">
    <source>
        <dbReference type="EMBL" id="SCW39477.1"/>
    </source>
</evidence>
<evidence type="ECO:0000256" key="3">
    <source>
        <dbReference type="ARBA" id="ARBA00022989"/>
    </source>
</evidence>